<evidence type="ECO:0000313" key="2">
    <source>
        <dbReference type="EMBL" id="RST98447.1"/>
    </source>
</evidence>
<name>A0A429ZX78_9ENTE</name>
<comment type="similarity">
    <text evidence="1">Belongs to the RutC family.</text>
</comment>
<accession>A0A429ZX78</accession>
<evidence type="ECO:0000313" key="3">
    <source>
        <dbReference type="Proteomes" id="UP000287857"/>
    </source>
</evidence>
<dbReference type="PANTHER" id="PTHR11803">
    <property type="entry name" value="2-IMINOBUTANOATE/2-IMINOPROPANOATE DEAMINASE RIDA"/>
    <property type="match status" value="1"/>
</dbReference>
<dbReference type="AlphaFoldDB" id="A0A429ZX78"/>
<dbReference type="Pfam" id="PF01042">
    <property type="entry name" value="Ribonuc_L-PSP"/>
    <property type="match status" value="1"/>
</dbReference>
<sequence length="126" mass="14075">MSRKIISAEQISSSGPYSHAVDAGDYIFLSGQTARNSKEYIEQSNSVSEQTKQVFMNLKQVLTQADLSFENVVKVNVFLTSMEHFDEMNEIYKKTFSKPYPARTCVAVQALPLGADVEIECIAKRG</sequence>
<dbReference type="GO" id="GO:0005829">
    <property type="term" value="C:cytosol"/>
    <property type="evidence" value="ECO:0007669"/>
    <property type="project" value="TreeGrafter"/>
</dbReference>
<dbReference type="SUPFAM" id="SSF55298">
    <property type="entry name" value="YjgF-like"/>
    <property type="match status" value="1"/>
</dbReference>
<dbReference type="OrthoDB" id="9803101at2"/>
<dbReference type="CDD" id="cd00448">
    <property type="entry name" value="YjgF_YER057c_UK114_family"/>
    <property type="match status" value="1"/>
</dbReference>
<dbReference type="RefSeq" id="WP_125984225.1">
    <property type="nucleotide sequence ID" value="NZ_NGJS01000010.1"/>
</dbReference>
<organism evidence="2 3">
    <name type="scientific">Vagococcus vulneris</name>
    <dbReference type="NCBI Taxonomy" id="1977869"/>
    <lineage>
        <taxon>Bacteria</taxon>
        <taxon>Bacillati</taxon>
        <taxon>Bacillota</taxon>
        <taxon>Bacilli</taxon>
        <taxon>Lactobacillales</taxon>
        <taxon>Enterococcaceae</taxon>
        <taxon>Vagococcus</taxon>
    </lineage>
</organism>
<dbReference type="InterPro" id="IPR006056">
    <property type="entry name" value="RidA"/>
</dbReference>
<protein>
    <submittedName>
        <fullName evidence="2">Reactive intermediate/imine deaminase</fullName>
    </submittedName>
</protein>
<keyword evidence="3" id="KW-1185">Reference proteome</keyword>
<dbReference type="PANTHER" id="PTHR11803:SF58">
    <property type="entry name" value="PROTEIN HMF1-RELATED"/>
    <property type="match status" value="1"/>
</dbReference>
<dbReference type="Proteomes" id="UP000287857">
    <property type="component" value="Unassembled WGS sequence"/>
</dbReference>
<dbReference type="GO" id="GO:0019239">
    <property type="term" value="F:deaminase activity"/>
    <property type="evidence" value="ECO:0007669"/>
    <property type="project" value="TreeGrafter"/>
</dbReference>
<comment type="caution">
    <text evidence="2">The sequence shown here is derived from an EMBL/GenBank/DDBJ whole genome shotgun (WGS) entry which is preliminary data.</text>
</comment>
<reference evidence="2 3" key="1">
    <citation type="submission" date="2017-05" db="EMBL/GenBank/DDBJ databases">
        <title>Vagococcus spp. assemblies.</title>
        <authorList>
            <person name="Gulvik C.A."/>
        </authorList>
    </citation>
    <scope>NUCLEOTIDE SEQUENCE [LARGE SCALE GENOMIC DNA]</scope>
    <source>
        <strain evidence="2 3">SS1995</strain>
    </source>
</reference>
<evidence type="ECO:0000256" key="1">
    <source>
        <dbReference type="ARBA" id="ARBA00010552"/>
    </source>
</evidence>
<dbReference type="NCBIfam" id="TIGR00004">
    <property type="entry name" value="Rid family detoxifying hydrolase"/>
    <property type="match status" value="1"/>
</dbReference>
<dbReference type="InterPro" id="IPR006175">
    <property type="entry name" value="YjgF/YER057c/UK114"/>
</dbReference>
<dbReference type="InterPro" id="IPR035959">
    <property type="entry name" value="RutC-like_sf"/>
</dbReference>
<gene>
    <name evidence="2" type="ORF">CBF37_08005</name>
</gene>
<dbReference type="Gene3D" id="3.30.1330.40">
    <property type="entry name" value="RutC-like"/>
    <property type="match status" value="1"/>
</dbReference>
<dbReference type="EMBL" id="NGJS01000010">
    <property type="protein sequence ID" value="RST98447.1"/>
    <property type="molecule type" value="Genomic_DNA"/>
</dbReference>
<dbReference type="FunFam" id="3.30.1330.40:FF:000001">
    <property type="entry name" value="L-PSP family endoribonuclease"/>
    <property type="match status" value="1"/>
</dbReference>
<proteinExistence type="inferred from homology"/>